<dbReference type="PANTHER" id="PTHR28620">
    <property type="entry name" value="CENTROMERE PROTEIN V"/>
    <property type="match status" value="1"/>
</dbReference>
<reference evidence="5 6" key="1">
    <citation type="journal article" date="2020" name="Sci. Rep.">
        <title>A novel cyanobacterial geosmin producer, revising GeoA distribution and dispersion patterns in Bacteria.</title>
        <authorList>
            <person name="Churro C."/>
            <person name="Semedo-Aguiar A.P."/>
            <person name="Silva A.D."/>
            <person name="Pereira-Leal J.B."/>
            <person name="Leite R.B."/>
        </authorList>
    </citation>
    <scope>NUCLEOTIDE SEQUENCE [LARGE SCALE GENOMIC DNA]</scope>
    <source>
        <strain evidence="5 6">IPMA8</strain>
    </source>
</reference>
<comment type="caution">
    <text evidence="5">The sequence shown here is derived from an EMBL/GenBank/DDBJ whole genome shotgun (WGS) entry which is preliminary data.</text>
</comment>
<dbReference type="Pfam" id="PF04828">
    <property type="entry name" value="GFA"/>
    <property type="match status" value="1"/>
</dbReference>
<dbReference type="InterPro" id="IPR052355">
    <property type="entry name" value="CENP-V-like"/>
</dbReference>
<evidence type="ECO:0000313" key="6">
    <source>
        <dbReference type="Proteomes" id="UP000702425"/>
    </source>
</evidence>
<sequence>MDTTLVTYFGGCHCGAVRFRVAVDKHEASDCNCSICKKKGFLHLIVPPERFTLLSGEDVLTTYTFNTGTAKHIFCRICGIHSFYRPRSHPEQFDVNVRCLESDAIKHFQILPFDGVNWEENVHLLRDESNLSS</sequence>
<gene>
    <name evidence="5" type="ORF">E5S67_05123</name>
</gene>
<evidence type="ECO:0000256" key="3">
    <source>
        <dbReference type="ARBA" id="ARBA00022833"/>
    </source>
</evidence>
<dbReference type="EMBL" id="SRRZ01000125">
    <property type="protein sequence ID" value="NQE37352.1"/>
    <property type="molecule type" value="Genomic_DNA"/>
</dbReference>
<proteinExistence type="inferred from homology"/>
<keyword evidence="6" id="KW-1185">Reference proteome</keyword>
<dbReference type="Proteomes" id="UP000702425">
    <property type="component" value="Unassembled WGS sequence"/>
</dbReference>
<evidence type="ECO:0000259" key="4">
    <source>
        <dbReference type="PROSITE" id="PS51891"/>
    </source>
</evidence>
<dbReference type="PANTHER" id="PTHR28620:SF1">
    <property type="entry name" value="CENP-V_GFA DOMAIN-CONTAINING PROTEIN"/>
    <property type="match status" value="1"/>
</dbReference>
<accession>A0ABX2D5Z1</accession>
<dbReference type="PROSITE" id="PS51891">
    <property type="entry name" value="CENP_V_GFA"/>
    <property type="match status" value="1"/>
</dbReference>
<dbReference type="InterPro" id="IPR006913">
    <property type="entry name" value="CENP-V/GFA"/>
</dbReference>
<keyword evidence="3" id="KW-0862">Zinc</keyword>
<comment type="similarity">
    <text evidence="1">Belongs to the Gfa family.</text>
</comment>
<evidence type="ECO:0000313" key="5">
    <source>
        <dbReference type="EMBL" id="NQE37352.1"/>
    </source>
</evidence>
<dbReference type="InterPro" id="IPR011057">
    <property type="entry name" value="Mss4-like_sf"/>
</dbReference>
<feature type="domain" description="CENP-V/GFA" evidence="4">
    <location>
        <begin position="8"/>
        <end position="119"/>
    </location>
</feature>
<dbReference type="RefSeq" id="WP_172191322.1">
    <property type="nucleotide sequence ID" value="NZ_CAWPPK010000030.1"/>
</dbReference>
<dbReference type="Gene3D" id="2.170.150.70">
    <property type="match status" value="1"/>
</dbReference>
<evidence type="ECO:0000256" key="2">
    <source>
        <dbReference type="ARBA" id="ARBA00022723"/>
    </source>
</evidence>
<protein>
    <recommendedName>
        <fullName evidence="4">CENP-V/GFA domain-containing protein</fullName>
    </recommendedName>
</protein>
<organism evidence="5 6">
    <name type="scientific">Microcoleus asticus IPMA8</name>
    <dbReference type="NCBI Taxonomy" id="2563858"/>
    <lineage>
        <taxon>Bacteria</taxon>
        <taxon>Bacillati</taxon>
        <taxon>Cyanobacteriota</taxon>
        <taxon>Cyanophyceae</taxon>
        <taxon>Oscillatoriophycideae</taxon>
        <taxon>Oscillatoriales</taxon>
        <taxon>Microcoleaceae</taxon>
        <taxon>Microcoleus</taxon>
        <taxon>Microcoleus asticus</taxon>
    </lineage>
</organism>
<keyword evidence="2" id="KW-0479">Metal-binding</keyword>
<evidence type="ECO:0000256" key="1">
    <source>
        <dbReference type="ARBA" id="ARBA00005495"/>
    </source>
</evidence>
<name>A0ABX2D5Z1_9CYAN</name>
<dbReference type="SUPFAM" id="SSF51316">
    <property type="entry name" value="Mss4-like"/>
    <property type="match status" value="1"/>
</dbReference>